<dbReference type="EMBL" id="AP014836">
    <property type="protein sequence ID" value="BAW79701.1"/>
    <property type="molecule type" value="Genomic_DNA"/>
</dbReference>
<protein>
    <submittedName>
        <fullName evidence="1">Uncharacterized protein</fullName>
    </submittedName>
</protein>
<dbReference type="AlphaFoldDB" id="A0A1Q2SKM4"/>
<sequence>MFNIDEAWEFTRANMYEGLPNADLRTAFALRPIILYVDKIMGNEVEVVQTFSRLN</sequence>
<evidence type="ECO:0000313" key="1">
    <source>
        <dbReference type="EMBL" id="BAW79701.1"/>
    </source>
</evidence>
<reference evidence="1 2" key="1">
    <citation type="journal article" date="2017" name="ISME J.">
        <title>An acid-tolerant ammonia-oxidizing ?-proteobacterium from soil.</title>
        <authorList>
            <person name="Hayatsu M."/>
            <person name="Tago K."/>
            <person name="Uchiyama I."/>
            <person name="Toyoda A."/>
            <person name="Wang Y."/>
            <person name="Shimomura Y."/>
            <person name="Okubo T."/>
            <person name="Kurisu F."/>
            <person name="Hirono Y."/>
            <person name="Nonaka K."/>
            <person name="Akiyama H."/>
            <person name="Itoh T."/>
            <person name="Takami H."/>
        </authorList>
    </citation>
    <scope>NUCLEOTIDE SEQUENCE [LARGE SCALE GENOMIC DNA]</scope>
    <source>
        <strain evidence="1 2">TAO100</strain>
    </source>
</reference>
<gene>
    <name evidence="1" type="ORF">TAO_0331</name>
</gene>
<proteinExistence type="predicted"/>
<organism evidence="1 2">
    <name type="scientific">Candidatus Nitrosoglobus terrae</name>
    <dbReference type="NCBI Taxonomy" id="1630141"/>
    <lineage>
        <taxon>Bacteria</taxon>
        <taxon>Pseudomonadati</taxon>
        <taxon>Pseudomonadota</taxon>
        <taxon>Gammaproteobacteria</taxon>
        <taxon>Chromatiales</taxon>
        <taxon>Chromatiaceae</taxon>
        <taxon>Candidatus Nitrosoglobus</taxon>
    </lineage>
</organism>
<keyword evidence="2" id="KW-1185">Reference proteome</keyword>
<dbReference type="KEGG" id="ntt:TAO_0331"/>
<dbReference type="Proteomes" id="UP000243679">
    <property type="component" value="Chromosome"/>
</dbReference>
<evidence type="ECO:0000313" key="2">
    <source>
        <dbReference type="Proteomes" id="UP000243679"/>
    </source>
</evidence>
<accession>A0A1Q2SKM4</accession>
<name>A0A1Q2SKM4_9GAMM</name>